<gene>
    <name evidence="2" type="ORF">OIDMADRAFT_168052</name>
</gene>
<dbReference type="AlphaFoldDB" id="A0A0C3D7E8"/>
<accession>A0A0C3D7E8</accession>
<dbReference type="Proteomes" id="UP000054321">
    <property type="component" value="Unassembled WGS sequence"/>
</dbReference>
<sequence length="578" mass="64610">MKEVGVEVPSHPILAMQGAFAESMMEVADNSALRGPIGDAATRRRNLIDQPVTQETHAARWKQKPGQQYHQLWKLMAQISFGIYLLLNGIAKDDEQVMSILQGHVDEVDEFLETTLDDFDVAQQDIEERLKLLKLPLKRIEVFDAMLQDRAFRLQIVSGNEKIEHVITRTATAMNDALKDVKQGVSACKEFSKYLQEEQDEIWREERPEMEKVFDAMQGNVDGWYKAYISLQTKGNHLGVALVQLGSIVAEIDRRAGEISRKTRFSTTPQTSPTSPSSTPSRRLSQQMRQSMLKTLPSDPSMITPAISATLPAFQLVEHREQTPEPSAAKSDVTESSRLSIRLGHSSPEVVEPQNDDGYWGPRKPAFSVSEAERLRANSNGTNNERGIAPIAVPTPQELEAISSPPSQGIDSAYCSDPEKTFSPPLGMHPALVSSPAPNSPYIHPSARLVTPPMLRDGANTPRSDQQQYFLPVNASPHSPLQRPWTAAPASHHAHHNSNLSNLTLRNMPSAMGMSTMTYMTEGGTKKKKKSPFGWLKKAFSLSEEEKAAFEEKRRRANDERYYDERPAPKWIDGKRVR</sequence>
<dbReference type="InParanoid" id="A0A0C3D7E8"/>
<feature type="compositionally biased region" description="Low complexity" evidence="1">
    <location>
        <begin position="265"/>
        <end position="287"/>
    </location>
</feature>
<evidence type="ECO:0000313" key="3">
    <source>
        <dbReference type="Proteomes" id="UP000054321"/>
    </source>
</evidence>
<protein>
    <submittedName>
        <fullName evidence="2">Uncharacterized protein</fullName>
    </submittedName>
</protein>
<dbReference type="OrthoDB" id="5389734at2759"/>
<evidence type="ECO:0000313" key="2">
    <source>
        <dbReference type="EMBL" id="KIM97832.1"/>
    </source>
</evidence>
<dbReference type="STRING" id="913774.A0A0C3D7E8"/>
<feature type="region of interest" description="Disordered" evidence="1">
    <location>
        <begin position="546"/>
        <end position="578"/>
    </location>
</feature>
<dbReference type="HOGENOM" id="CLU_010732_0_0_1"/>
<feature type="region of interest" description="Disordered" evidence="1">
    <location>
        <begin position="260"/>
        <end position="291"/>
    </location>
</feature>
<proteinExistence type="predicted"/>
<keyword evidence="3" id="KW-1185">Reference proteome</keyword>
<reference evidence="3" key="2">
    <citation type="submission" date="2015-01" db="EMBL/GenBank/DDBJ databases">
        <title>Evolutionary Origins and Diversification of the Mycorrhizal Mutualists.</title>
        <authorList>
            <consortium name="DOE Joint Genome Institute"/>
            <consortium name="Mycorrhizal Genomics Consortium"/>
            <person name="Kohler A."/>
            <person name="Kuo A."/>
            <person name="Nagy L.G."/>
            <person name="Floudas D."/>
            <person name="Copeland A."/>
            <person name="Barry K.W."/>
            <person name="Cichocki N."/>
            <person name="Veneault-Fourrey C."/>
            <person name="LaButti K."/>
            <person name="Lindquist E.A."/>
            <person name="Lipzen A."/>
            <person name="Lundell T."/>
            <person name="Morin E."/>
            <person name="Murat C."/>
            <person name="Riley R."/>
            <person name="Ohm R."/>
            <person name="Sun H."/>
            <person name="Tunlid A."/>
            <person name="Henrissat B."/>
            <person name="Grigoriev I.V."/>
            <person name="Hibbett D.S."/>
            <person name="Martin F."/>
        </authorList>
    </citation>
    <scope>NUCLEOTIDE SEQUENCE [LARGE SCALE GENOMIC DNA]</scope>
    <source>
        <strain evidence="3">Zn</strain>
    </source>
</reference>
<name>A0A0C3D7E8_OIDMZ</name>
<reference evidence="2 3" key="1">
    <citation type="submission" date="2014-04" db="EMBL/GenBank/DDBJ databases">
        <authorList>
            <consortium name="DOE Joint Genome Institute"/>
            <person name="Kuo A."/>
            <person name="Martino E."/>
            <person name="Perotto S."/>
            <person name="Kohler A."/>
            <person name="Nagy L.G."/>
            <person name="Floudas D."/>
            <person name="Copeland A."/>
            <person name="Barry K.W."/>
            <person name="Cichocki N."/>
            <person name="Veneault-Fourrey C."/>
            <person name="LaButti K."/>
            <person name="Lindquist E.A."/>
            <person name="Lipzen A."/>
            <person name="Lundell T."/>
            <person name="Morin E."/>
            <person name="Murat C."/>
            <person name="Sun H."/>
            <person name="Tunlid A."/>
            <person name="Henrissat B."/>
            <person name="Grigoriev I.V."/>
            <person name="Hibbett D.S."/>
            <person name="Martin F."/>
            <person name="Nordberg H.P."/>
            <person name="Cantor M.N."/>
            <person name="Hua S.X."/>
        </authorList>
    </citation>
    <scope>NUCLEOTIDE SEQUENCE [LARGE SCALE GENOMIC DNA]</scope>
    <source>
        <strain evidence="2 3">Zn</strain>
    </source>
</reference>
<organism evidence="2 3">
    <name type="scientific">Oidiodendron maius (strain Zn)</name>
    <dbReference type="NCBI Taxonomy" id="913774"/>
    <lineage>
        <taxon>Eukaryota</taxon>
        <taxon>Fungi</taxon>
        <taxon>Dikarya</taxon>
        <taxon>Ascomycota</taxon>
        <taxon>Pezizomycotina</taxon>
        <taxon>Leotiomycetes</taxon>
        <taxon>Leotiomycetes incertae sedis</taxon>
        <taxon>Myxotrichaceae</taxon>
        <taxon>Oidiodendron</taxon>
    </lineage>
</organism>
<feature type="region of interest" description="Disordered" evidence="1">
    <location>
        <begin position="320"/>
        <end position="362"/>
    </location>
</feature>
<dbReference type="EMBL" id="KN832881">
    <property type="protein sequence ID" value="KIM97832.1"/>
    <property type="molecule type" value="Genomic_DNA"/>
</dbReference>
<evidence type="ECO:0000256" key="1">
    <source>
        <dbReference type="SAM" id="MobiDB-lite"/>
    </source>
</evidence>